<proteinExistence type="predicted"/>
<sequence length="118" mass="13538">MQHNKRIKITKKDSDFKGQIHSLTFGFDFVEVSRRGEPERRGGVVVEEIERETEASRRATETTIQPLETPADSIDDSSSVDSVAERSSPRRDHQMPSESSRRHEKKREEALVESEREG</sequence>
<dbReference type="EMBL" id="QGKV02000649">
    <property type="protein sequence ID" value="KAF3577750.1"/>
    <property type="molecule type" value="Genomic_DNA"/>
</dbReference>
<keyword evidence="3" id="KW-1185">Reference proteome</keyword>
<evidence type="ECO:0000313" key="2">
    <source>
        <dbReference type="EMBL" id="KAF3577750.1"/>
    </source>
</evidence>
<reference evidence="2 3" key="1">
    <citation type="journal article" date="2020" name="BMC Genomics">
        <title>Intraspecific diversification of the crop wild relative Brassica cretica Lam. using demographic model selection.</title>
        <authorList>
            <person name="Kioukis A."/>
            <person name="Michalopoulou V.A."/>
            <person name="Briers L."/>
            <person name="Pirintsos S."/>
            <person name="Studholme D.J."/>
            <person name="Pavlidis P."/>
            <person name="Sarris P.F."/>
        </authorList>
    </citation>
    <scope>NUCLEOTIDE SEQUENCE [LARGE SCALE GENOMIC DNA]</scope>
    <source>
        <strain evidence="3">cv. PFS-1207/04</strain>
    </source>
</reference>
<feature type="compositionally biased region" description="Basic and acidic residues" evidence="1">
    <location>
        <begin position="83"/>
        <end position="118"/>
    </location>
</feature>
<evidence type="ECO:0000256" key="1">
    <source>
        <dbReference type="SAM" id="MobiDB-lite"/>
    </source>
</evidence>
<protein>
    <submittedName>
        <fullName evidence="2">Uncharacterized protein</fullName>
    </submittedName>
</protein>
<dbReference type="Proteomes" id="UP000266723">
    <property type="component" value="Unassembled WGS sequence"/>
</dbReference>
<evidence type="ECO:0000313" key="3">
    <source>
        <dbReference type="Proteomes" id="UP000266723"/>
    </source>
</evidence>
<accession>A0ABQ7DK76</accession>
<name>A0ABQ7DK76_BRACR</name>
<organism evidence="2 3">
    <name type="scientific">Brassica cretica</name>
    <name type="common">Mustard</name>
    <dbReference type="NCBI Taxonomy" id="69181"/>
    <lineage>
        <taxon>Eukaryota</taxon>
        <taxon>Viridiplantae</taxon>
        <taxon>Streptophyta</taxon>
        <taxon>Embryophyta</taxon>
        <taxon>Tracheophyta</taxon>
        <taxon>Spermatophyta</taxon>
        <taxon>Magnoliopsida</taxon>
        <taxon>eudicotyledons</taxon>
        <taxon>Gunneridae</taxon>
        <taxon>Pentapetalae</taxon>
        <taxon>rosids</taxon>
        <taxon>malvids</taxon>
        <taxon>Brassicales</taxon>
        <taxon>Brassicaceae</taxon>
        <taxon>Brassiceae</taxon>
        <taxon>Brassica</taxon>
    </lineage>
</organism>
<comment type="caution">
    <text evidence="2">The sequence shown here is derived from an EMBL/GenBank/DDBJ whole genome shotgun (WGS) entry which is preliminary data.</text>
</comment>
<gene>
    <name evidence="2" type="ORF">DY000_02032627</name>
</gene>
<feature type="region of interest" description="Disordered" evidence="1">
    <location>
        <begin position="34"/>
        <end position="118"/>
    </location>
</feature>